<evidence type="ECO:0000259" key="2">
    <source>
        <dbReference type="Pfam" id="PF00174"/>
    </source>
</evidence>
<dbReference type="InterPro" id="IPR036374">
    <property type="entry name" value="OxRdtase_Mopterin-bd_sf"/>
</dbReference>
<dbReference type="SUPFAM" id="SSF56524">
    <property type="entry name" value="Oxidoreductase molybdopterin-binding domain"/>
    <property type="match status" value="1"/>
</dbReference>
<accession>A0A6P2D6J8</accession>
<dbReference type="Pfam" id="PF00174">
    <property type="entry name" value="Oxidored_molyb"/>
    <property type="match status" value="1"/>
</dbReference>
<keyword evidence="4" id="KW-1185">Reference proteome</keyword>
<dbReference type="Gene3D" id="3.90.420.10">
    <property type="entry name" value="Oxidoreductase, molybdopterin-binding domain"/>
    <property type="match status" value="1"/>
</dbReference>
<dbReference type="AlphaFoldDB" id="A0A6P2D6J8"/>
<dbReference type="RefSeq" id="WP_162669516.1">
    <property type="nucleotide sequence ID" value="NZ_LR593886.1"/>
</dbReference>
<evidence type="ECO:0000313" key="3">
    <source>
        <dbReference type="EMBL" id="VTR95050.1"/>
    </source>
</evidence>
<proteinExistence type="predicted"/>
<evidence type="ECO:0000313" key="4">
    <source>
        <dbReference type="Proteomes" id="UP000464178"/>
    </source>
</evidence>
<dbReference type="PANTHER" id="PTHR43032">
    <property type="entry name" value="PROTEIN-METHIONINE-SULFOXIDE REDUCTASE"/>
    <property type="match status" value="1"/>
</dbReference>
<name>A0A6P2D6J8_9BACT</name>
<sequence length="215" mass="24742">MADEPIISSDTQRENRVPPRQVLTQKWPVLHAGSIPPFEPAKWTLSLFPAPLIGAIKQFTWAEFNALPRHRVFADMHCVTRWSKLDNLWEGVVTRELLNHITLSPQAKFVMVHSEYGFSTNLPIDDFFAEDCLFATHHNGEPLTQEHGYPVRLVVPRLYTWKSAKWVRGIEFMEEDRPGYWESSENGGYHMRGDPWTGGPDGDGQRFRSETENGH</sequence>
<evidence type="ECO:0000256" key="1">
    <source>
        <dbReference type="SAM" id="MobiDB-lite"/>
    </source>
</evidence>
<dbReference type="PANTHER" id="PTHR43032:SF4">
    <property type="entry name" value="OXIDOREDUCTASE MOLYBDOPTERIN-BINDING DOMAIN-CONTAINING PROTEIN"/>
    <property type="match status" value="1"/>
</dbReference>
<dbReference type="InterPro" id="IPR000572">
    <property type="entry name" value="OxRdtase_Mopterin-bd_dom"/>
</dbReference>
<dbReference type="CDD" id="cd02109">
    <property type="entry name" value="arch_bact_SO_family_Moco"/>
    <property type="match status" value="1"/>
</dbReference>
<dbReference type="Proteomes" id="UP000464178">
    <property type="component" value="Chromosome"/>
</dbReference>
<feature type="region of interest" description="Disordered" evidence="1">
    <location>
        <begin position="186"/>
        <end position="215"/>
    </location>
</feature>
<gene>
    <name evidence="3" type="ORF">SOIL9_26640</name>
</gene>
<protein>
    <recommendedName>
        <fullName evidence="2">Oxidoreductase molybdopterin-binding domain-containing protein</fullName>
    </recommendedName>
</protein>
<feature type="compositionally biased region" description="Basic and acidic residues" evidence="1">
    <location>
        <begin position="203"/>
        <end position="215"/>
    </location>
</feature>
<reference evidence="3 4" key="1">
    <citation type="submission" date="2019-05" db="EMBL/GenBank/DDBJ databases">
        <authorList>
            <consortium name="Science for Life Laboratories"/>
        </authorList>
    </citation>
    <scope>NUCLEOTIDE SEQUENCE [LARGE SCALE GENOMIC DNA]</scope>
    <source>
        <strain evidence="3">Soil9</strain>
    </source>
</reference>
<dbReference type="KEGG" id="gms:SOIL9_26640"/>
<feature type="domain" description="Oxidoreductase molybdopterin-binding" evidence="2">
    <location>
        <begin position="33"/>
        <end position="181"/>
    </location>
</feature>
<organism evidence="3 4">
    <name type="scientific">Gemmata massiliana</name>
    <dbReference type="NCBI Taxonomy" id="1210884"/>
    <lineage>
        <taxon>Bacteria</taxon>
        <taxon>Pseudomonadati</taxon>
        <taxon>Planctomycetota</taxon>
        <taxon>Planctomycetia</taxon>
        <taxon>Gemmatales</taxon>
        <taxon>Gemmataceae</taxon>
        <taxon>Gemmata</taxon>
    </lineage>
</organism>
<dbReference type="EMBL" id="LR593886">
    <property type="protein sequence ID" value="VTR95050.1"/>
    <property type="molecule type" value="Genomic_DNA"/>
</dbReference>